<dbReference type="RefSeq" id="WP_091911175.1">
    <property type="nucleotide sequence ID" value="NZ_FNLO01000011.1"/>
</dbReference>
<organism evidence="2 3">
    <name type="scientific">Chitinasiproducens palmae</name>
    <dbReference type="NCBI Taxonomy" id="1770053"/>
    <lineage>
        <taxon>Bacteria</taxon>
        <taxon>Pseudomonadati</taxon>
        <taxon>Pseudomonadota</taxon>
        <taxon>Betaproteobacteria</taxon>
        <taxon>Burkholderiales</taxon>
        <taxon>Burkholderiaceae</taxon>
        <taxon>Chitinasiproducens</taxon>
    </lineage>
</organism>
<feature type="transmembrane region" description="Helical" evidence="1">
    <location>
        <begin position="6"/>
        <end position="24"/>
    </location>
</feature>
<dbReference type="AlphaFoldDB" id="A0A1H2PTA6"/>
<dbReference type="EMBL" id="FNLO01000011">
    <property type="protein sequence ID" value="SDV50317.1"/>
    <property type="molecule type" value="Genomic_DNA"/>
</dbReference>
<feature type="transmembrane region" description="Helical" evidence="1">
    <location>
        <begin position="31"/>
        <end position="53"/>
    </location>
</feature>
<evidence type="ECO:0000313" key="2">
    <source>
        <dbReference type="EMBL" id="SDV50317.1"/>
    </source>
</evidence>
<keyword evidence="1" id="KW-1133">Transmembrane helix</keyword>
<keyword evidence="1" id="KW-0472">Membrane</keyword>
<sequence>MSILLTWLINALALLIIPYLIPSIRIRGFGTALLIAVVLGLINTLLRPVLVLLTLPVTILTLGLFILVINALLFQFAAWLLKGFEVRGFWAAFFGAILYSIISWVLSALVLGGRGTPFV</sequence>
<gene>
    <name evidence="2" type="ORF">SAMN05216551_11190</name>
</gene>
<evidence type="ECO:0000313" key="3">
    <source>
        <dbReference type="Proteomes" id="UP000243719"/>
    </source>
</evidence>
<dbReference type="OrthoDB" id="9797048at2"/>
<evidence type="ECO:0000256" key="1">
    <source>
        <dbReference type="SAM" id="Phobius"/>
    </source>
</evidence>
<dbReference type="InterPro" id="IPR007165">
    <property type="entry name" value="Phage_holin_4_2"/>
</dbReference>
<reference evidence="3" key="1">
    <citation type="submission" date="2016-09" db="EMBL/GenBank/DDBJ databases">
        <authorList>
            <person name="Varghese N."/>
            <person name="Submissions S."/>
        </authorList>
    </citation>
    <scope>NUCLEOTIDE SEQUENCE [LARGE SCALE GENOMIC DNA]</scope>
    <source>
        <strain evidence="3">JS23</strain>
    </source>
</reference>
<dbReference type="Proteomes" id="UP000243719">
    <property type="component" value="Unassembled WGS sequence"/>
</dbReference>
<keyword evidence="3" id="KW-1185">Reference proteome</keyword>
<dbReference type="STRING" id="1770053.SAMN05216551_11190"/>
<feature type="transmembrane region" description="Helical" evidence="1">
    <location>
        <begin position="88"/>
        <end position="111"/>
    </location>
</feature>
<dbReference type="PANTHER" id="PTHR37309:SF1">
    <property type="entry name" value="SLR0284 PROTEIN"/>
    <property type="match status" value="1"/>
</dbReference>
<name>A0A1H2PTA6_9BURK</name>
<dbReference type="Pfam" id="PF04020">
    <property type="entry name" value="Phage_holin_4_2"/>
    <property type="match status" value="1"/>
</dbReference>
<accession>A0A1H2PTA6</accession>
<keyword evidence="1" id="KW-0812">Transmembrane</keyword>
<feature type="transmembrane region" description="Helical" evidence="1">
    <location>
        <begin position="59"/>
        <end position="81"/>
    </location>
</feature>
<proteinExistence type="predicted"/>
<protein>
    <submittedName>
        <fullName evidence="2">Putative membrane protein</fullName>
    </submittedName>
</protein>
<dbReference type="PANTHER" id="PTHR37309">
    <property type="entry name" value="SLR0284 PROTEIN"/>
    <property type="match status" value="1"/>
</dbReference>